<protein>
    <recommendedName>
        <fullName evidence="11">tRNA-dihydrouridine synthase</fullName>
        <ecNumber evidence="11">1.3.1.-</ecNumber>
    </recommendedName>
</protein>
<comment type="catalytic activity">
    <reaction evidence="10">
        <text>a 5,6-dihydrouridine in tRNA + NAD(+) = a uridine in tRNA + NADH + H(+)</text>
        <dbReference type="Rhea" id="RHEA:54452"/>
        <dbReference type="Rhea" id="RHEA-COMP:13339"/>
        <dbReference type="Rhea" id="RHEA-COMP:13887"/>
        <dbReference type="ChEBI" id="CHEBI:15378"/>
        <dbReference type="ChEBI" id="CHEBI:57540"/>
        <dbReference type="ChEBI" id="CHEBI:57945"/>
        <dbReference type="ChEBI" id="CHEBI:65315"/>
        <dbReference type="ChEBI" id="CHEBI:74443"/>
    </reaction>
</comment>
<dbReference type="PANTHER" id="PTHR11082">
    <property type="entry name" value="TRNA-DIHYDROURIDINE SYNTHASE"/>
    <property type="match status" value="1"/>
</dbReference>
<feature type="binding site" evidence="13">
    <location>
        <position position="155"/>
    </location>
    <ligand>
        <name>FMN</name>
        <dbReference type="ChEBI" id="CHEBI:58210"/>
    </ligand>
</feature>
<evidence type="ECO:0000256" key="12">
    <source>
        <dbReference type="PIRSR" id="PIRSR006621-1"/>
    </source>
</evidence>
<evidence type="ECO:0000256" key="7">
    <source>
        <dbReference type="ARBA" id="ARBA00022884"/>
    </source>
</evidence>
<evidence type="ECO:0000256" key="11">
    <source>
        <dbReference type="PIRNR" id="PIRNR006621"/>
    </source>
</evidence>
<keyword evidence="8 11" id="KW-0560">Oxidoreductase</keyword>
<accession>A0A6L2R465</accession>
<proteinExistence type="inferred from homology"/>
<dbReference type="PIRSF" id="PIRSF006621">
    <property type="entry name" value="Dus"/>
    <property type="match status" value="1"/>
</dbReference>
<dbReference type="GO" id="GO:0050660">
    <property type="term" value="F:flavin adenine dinucleotide binding"/>
    <property type="evidence" value="ECO:0007669"/>
    <property type="project" value="InterPro"/>
</dbReference>
<dbReference type="PANTHER" id="PTHR11082:SF25">
    <property type="entry name" value="DUS-LIKE FMN-BINDING DOMAIN-CONTAINING PROTEIN"/>
    <property type="match status" value="1"/>
</dbReference>
<evidence type="ECO:0000259" key="14">
    <source>
        <dbReference type="Pfam" id="PF01207"/>
    </source>
</evidence>
<dbReference type="InterPro" id="IPR024036">
    <property type="entry name" value="tRNA-dHydroUridine_Synthase_C"/>
</dbReference>
<comment type="function">
    <text evidence="1 11">Catalyzes the synthesis of 5,6-dihydrouridine (D), a modified base found in the D-loop of most tRNAs, via the reduction of the C5-C6 double bond in target uridines.</text>
</comment>
<comment type="cofactor">
    <cofactor evidence="11 13">
        <name>FMN</name>
        <dbReference type="ChEBI" id="CHEBI:58210"/>
    </cofactor>
</comment>
<keyword evidence="7" id="KW-0694">RNA-binding</keyword>
<comment type="similarity">
    <text evidence="11">Belongs to the dus family.</text>
</comment>
<dbReference type="GO" id="GO:0000049">
    <property type="term" value="F:tRNA binding"/>
    <property type="evidence" value="ECO:0007669"/>
    <property type="project" value="UniProtKB-KW"/>
</dbReference>
<evidence type="ECO:0000256" key="6">
    <source>
        <dbReference type="ARBA" id="ARBA00022857"/>
    </source>
</evidence>
<gene>
    <name evidence="15" type="primary">dusB</name>
    <name evidence="15" type="ORF">ZNDK_0025</name>
</gene>
<dbReference type="InterPro" id="IPR001269">
    <property type="entry name" value="DUS_fam"/>
</dbReference>
<organism evidence="15 16">
    <name type="scientific">Candidatus Desulfovibrio kirbyi</name>
    <dbReference type="NCBI Taxonomy" id="2696086"/>
    <lineage>
        <taxon>Bacteria</taxon>
        <taxon>Pseudomonadati</taxon>
        <taxon>Thermodesulfobacteriota</taxon>
        <taxon>Desulfovibrionia</taxon>
        <taxon>Desulfovibrionales</taxon>
        <taxon>Desulfovibrionaceae</taxon>
        <taxon>Desulfovibrio</taxon>
    </lineage>
</organism>
<feature type="active site" description="Proton donor" evidence="12">
    <location>
        <position position="115"/>
    </location>
</feature>
<reference evidence="15 16" key="1">
    <citation type="journal article" date="2020" name="ISME J.">
        <title>Parallel Reductive Genome Evolution in Desulfovibrio Ectosymbionts Independently Acquired by Trichonympha Protists in the Termite Gut.</title>
        <authorList>
            <person name="Takeuchi M."/>
            <person name="Kuwahara H."/>
            <person name="Murakami T."/>
            <person name="Takahashi K."/>
            <person name="Kajitani R."/>
            <person name="Toyoda A."/>
            <person name="Itoh T."/>
            <person name="Ohkuma M."/>
            <person name="Hongoh Y."/>
        </authorList>
    </citation>
    <scope>NUCLEOTIDE SEQUENCE [LARGE SCALE GENOMIC DNA]</scope>
    <source>
        <strain evidence="15">ZnDsv-02</strain>
    </source>
</reference>
<dbReference type="EMBL" id="BLLL01000001">
    <property type="protein sequence ID" value="GFH62254.1"/>
    <property type="molecule type" value="Genomic_DNA"/>
</dbReference>
<evidence type="ECO:0000256" key="9">
    <source>
        <dbReference type="ARBA" id="ARBA00048205"/>
    </source>
</evidence>
<evidence type="ECO:0000256" key="8">
    <source>
        <dbReference type="ARBA" id="ARBA00023002"/>
    </source>
</evidence>
<dbReference type="InterPro" id="IPR013785">
    <property type="entry name" value="Aldolase_TIM"/>
</dbReference>
<dbReference type="Gene3D" id="1.10.1200.80">
    <property type="entry name" value="Putative flavin oxidoreducatase, domain 2"/>
    <property type="match status" value="1"/>
</dbReference>
<dbReference type="GO" id="GO:0017150">
    <property type="term" value="F:tRNA dihydrouridine synthase activity"/>
    <property type="evidence" value="ECO:0007669"/>
    <property type="project" value="InterPro"/>
</dbReference>
<dbReference type="Pfam" id="PF01207">
    <property type="entry name" value="Dus"/>
    <property type="match status" value="1"/>
</dbReference>
<evidence type="ECO:0000256" key="13">
    <source>
        <dbReference type="PIRSR" id="PIRSR006621-2"/>
    </source>
</evidence>
<feature type="binding site" evidence="13">
    <location>
        <begin position="243"/>
        <end position="244"/>
    </location>
    <ligand>
        <name>FMN</name>
        <dbReference type="ChEBI" id="CHEBI:58210"/>
    </ligand>
</feature>
<keyword evidence="3 11" id="KW-0285">Flavoprotein</keyword>
<feature type="binding site" evidence="13">
    <location>
        <position position="85"/>
    </location>
    <ligand>
        <name>FMN</name>
        <dbReference type="ChEBI" id="CHEBI:58210"/>
    </ligand>
</feature>
<evidence type="ECO:0000256" key="1">
    <source>
        <dbReference type="ARBA" id="ARBA00002790"/>
    </source>
</evidence>
<keyword evidence="13" id="KW-0547">Nucleotide-binding</keyword>
<comment type="catalytic activity">
    <reaction evidence="9">
        <text>a 5,6-dihydrouridine in tRNA + NADP(+) = a uridine in tRNA + NADPH + H(+)</text>
        <dbReference type="Rhea" id="RHEA:23624"/>
        <dbReference type="Rhea" id="RHEA-COMP:13339"/>
        <dbReference type="Rhea" id="RHEA-COMP:13887"/>
        <dbReference type="ChEBI" id="CHEBI:15378"/>
        <dbReference type="ChEBI" id="CHEBI:57783"/>
        <dbReference type="ChEBI" id="CHEBI:58349"/>
        <dbReference type="ChEBI" id="CHEBI:65315"/>
        <dbReference type="ChEBI" id="CHEBI:74443"/>
    </reaction>
</comment>
<sequence length="340" mass="36844">MDAKTGAFYNHKNGVLVEKLPTGRDKPWLAPLAGYSDLPFRLLCREYGAAVCETEMISAKGLVYAGRATRDLLATDVLDQPLVAQLFGAEPEFLRKAVDLLLKAGFIWFDLNMGCSVRKVMRQGAGAALLADHDKAIAAAMALLSAAGRGRVGVKLRLGVQGEQALTPALCELALRLEDMGAGWLTLHPRTARQGFGGQADWDALAGLSVRLSLPLLASGDLLKAEDGLRCLDYTGASGVMYARGAMRDPTIFSAHRALCRNMCPQQPDADILYAVILRHVALARAFSPDMRALRKMRSVIPLYARSLSGVRVLRDAVCRSATWRELEDVLAAFFLTGKS</sequence>
<evidence type="ECO:0000256" key="5">
    <source>
        <dbReference type="ARBA" id="ARBA00022694"/>
    </source>
</evidence>
<evidence type="ECO:0000313" key="16">
    <source>
        <dbReference type="Proteomes" id="UP000505077"/>
    </source>
</evidence>
<dbReference type="AlphaFoldDB" id="A0A6L2R465"/>
<keyword evidence="6" id="KW-0521">NADP</keyword>
<name>A0A6L2R465_9BACT</name>
<dbReference type="InterPro" id="IPR035587">
    <property type="entry name" value="DUS-like_FMN-bd"/>
</dbReference>
<evidence type="ECO:0000256" key="3">
    <source>
        <dbReference type="ARBA" id="ARBA00022630"/>
    </source>
</evidence>
<evidence type="ECO:0000256" key="10">
    <source>
        <dbReference type="ARBA" id="ARBA00048802"/>
    </source>
</evidence>
<keyword evidence="2" id="KW-0820">tRNA-binding</keyword>
<keyword evidence="5 11" id="KW-0819">tRNA processing</keyword>
<evidence type="ECO:0000256" key="4">
    <source>
        <dbReference type="ARBA" id="ARBA00022643"/>
    </source>
</evidence>
<feature type="domain" description="DUS-like FMN-binding" evidence="14">
    <location>
        <begin position="29"/>
        <end position="329"/>
    </location>
</feature>
<evidence type="ECO:0000313" key="15">
    <source>
        <dbReference type="EMBL" id="GFH62254.1"/>
    </source>
</evidence>
<dbReference type="Gene3D" id="3.20.20.70">
    <property type="entry name" value="Aldolase class I"/>
    <property type="match status" value="1"/>
</dbReference>
<feature type="binding site" evidence="13">
    <location>
        <position position="188"/>
    </location>
    <ligand>
        <name>FMN</name>
        <dbReference type="ChEBI" id="CHEBI:58210"/>
    </ligand>
</feature>
<dbReference type="CDD" id="cd02801">
    <property type="entry name" value="DUS_like_FMN"/>
    <property type="match status" value="1"/>
</dbReference>
<keyword evidence="4 11" id="KW-0288">FMN</keyword>
<dbReference type="EC" id="1.3.1.-" evidence="11"/>
<dbReference type="Proteomes" id="UP000505077">
    <property type="component" value="Unassembled WGS sequence"/>
</dbReference>
<dbReference type="SUPFAM" id="SSF51395">
    <property type="entry name" value="FMN-linked oxidoreductases"/>
    <property type="match status" value="1"/>
</dbReference>
<evidence type="ECO:0000256" key="2">
    <source>
        <dbReference type="ARBA" id="ARBA00022555"/>
    </source>
</evidence>
<comment type="caution">
    <text evidence="15">The sequence shown here is derived from an EMBL/GenBank/DDBJ whole genome shotgun (WGS) entry which is preliminary data.</text>
</comment>